<name>B7JUJ4_RIPO1</name>
<dbReference type="RefSeq" id="WP_012594811.1">
    <property type="nucleotide sequence ID" value="NC_011726.1"/>
</dbReference>
<dbReference type="OrthoDB" id="426215at2"/>
<dbReference type="EMBL" id="CP001287">
    <property type="protein sequence ID" value="ACK65538.1"/>
    <property type="molecule type" value="Genomic_DNA"/>
</dbReference>
<evidence type="ECO:0000313" key="3">
    <source>
        <dbReference type="Proteomes" id="UP000008204"/>
    </source>
</evidence>
<dbReference type="HOGENOM" id="CLU_992947_0_0_3"/>
<reference evidence="3" key="1">
    <citation type="journal article" date="2011" name="MBio">
        <title>Novel metabolic attributes of the genus Cyanothece, comprising a group of unicellular nitrogen-fixing Cyanobacteria.</title>
        <authorList>
            <person name="Bandyopadhyay A."/>
            <person name="Elvitigala T."/>
            <person name="Welsh E."/>
            <person name="Stockel J."/>
            <person name="Liberton M."/>
            <person name="Min H."/>
            <person name="Sherman L.A."/>
            <person name="Pakrasi H.B."/>
        </authorList>
    </citation>
    <scope>NUCLEOTIDE SEQUENCE [LARGE SCALE GENOMIC DNA]</scope>
    <source>
        <strain evidence="3">PCC 8801</strain>
    </source>
</reference>
<dbReference type="eggNOG" id="COG1714">
    <property type="taxonomic scope" value="Bacteria"/>
</dbReference>
<feature type="transmembrane region" description="Helical" evidence="1">
    <location>
        <begin position="165"/>
        <end position="187"/>
    </location>
</feature>
<evidence type="ECO:0008006" key="4">
    <source>
        <dbReference type="Google" id="ProtNLM"/>
    </source>
</evidence>
<proteinExistence type="predicted"/>
<evidence type="ECO:0000256" key="1">
    <source>
        <dbReference type="SAM" id="Phobius"/>
    </source>
</evidence>
<feature type="transmembrane region" description="Helical" evidence="1">
    <location>
        <begin position="31"/>
        <end position="62"/>
    </location>
</feature>
<dbReference type="AlphaFoldDB" id="B7JUJ4"/>
<evidence type="ECO:0000313" key="2">
    <source>
        <dbReference type="EMBL" id="ACK65538.1"/>
    </source>
</evidence>
<feature type="transmembrane region" description="Helical" evidence="1">
    <location>
        <begin position="263"/>
        <end position="288"/>
    </location>
</feature>
<keyword evidence="1" id="KW-0812">Transmembrane</keyword>
<dbReference type="STRING" id="41431.PCC8801_1482"/>
<accession>B7JUJ4</accession>
<feature type="transmembrane region" description="Helical" evidence="1">
    <location>
        <begin position="129"/>
        <end position="153"/>
    </location>
</feature>
<dbReference type="Proteomes" id="UP000008204">
    <property type="component" value="Chromosome"/>
</dbReference>
<organism evidence="2 3">
    <name type="scientific">Rippkaea orientalis (strain PCC 8801 / RF-1)</name>
    <name type="common">Cyanothece sp. (strain PCC 8801)</name>
    <dbReference type="NCBI Taxonomy" id="41431"/>
    <lineage>
        <taxon>Bacteria</taxon>
        <taxon>Bacillati</taxon>
        <taxon>Cyanobacteriota</taxon>
        <taxon>Cyanophyceae</taxon>
        <taxon>Oscillatoriophycideae</taxon>
        <taxon>Chroococcales</taxon>
        <taxon>Aphanothecaceae</taxon>
        <taxon>Rippkaea</taxon>
        <taxon>Rippkaea orientalis</taxon>
    </lineage>
</organism>
<keyword evidence="1" id="KW-0472">Membrane</keyword>
<gene>
    <name evidence="2" type="ordered locus">PCC8801_1482</name>
</gene>
<feature type="transmembrane region" description="Helical" evidence="1">
    <location>
        <begin position="68"/>
        <end position="90"/>
    </location>
</feature>
<dbReference type="KEGG" id="cyp:PCC8801_1482"/>
<sequence>MNQTLKPLRVPKVIRAALRLYRDNYKAYLKVAFIANLWSLLPLFILLLIIAVLTILFTTLVANNSSDFGLWLLGVLPLIIIGWLILVIYCSSKFFTNAALLSRLTFSQLTNQPETVQEGRRNITKLWKFFWLQFMVNLIISVFNIGLSIAQWLVFDLPASKIQGIIGFILTITGNVCYFVAYLWIYVRFFIPEVPFVIEPEKDIFQAITRSWKLSQGFSWQIILIVIASFFITLPLYVFSAIPIVIALISVAPLLQQSTVSPAILIGLWTSISGAIVSSVLIFSFLNIAALPFWQVIKGIIYYDLCFQKNLTINSNQ</sequence>
<feature type="transmembrane region" description="Helical" evidence="1">
    <location>
        <begin position="222"/>
        <end position="251"/>
    </location>
</feature>
<keyword evidence="3" id="KW-1185">Reference proteome</keyword>
<protein>
    <recommendedName>
        <fullName evidence="4">Glycerophosphoryl diester phosphodiesterase membrane domain-containing protein</fullName>
    </recommendedName>
</protein>
<keyword evidence="1" id="KW-1133">Transmembrane helix</keyword>